<keyword evidence="2" id="KW-1185">Reference proteome</keyword>
<name>A0A3N5CUZ4_9SPHN</name>
<comment type="caution">
    <text evidence="1">The sequence shown here is derived from an EMBL/GenBank/DDBJ whole genome shotgun (WGS) entry which is preliminary data.</text>
</comment>
<dbReference type="RefSeq" id="WP_123877906.1">
    <property type="nucleotide sequence ID" value="NZ_RPFZ01000001.1"/>
</dbReference>
<reference evidence="1 2" key="1">
    <citation type="submission" date="2018-11" db="EMBL/GenBank/DDBJ databases">
        <title>Erythrobacter spongiae sp. nov., isolated from a marine sponge.</title>
        <authorList>
            <person name="Zhuang L."/>
            <person name="Luo L."/>
        </authorList>
    </citation>
    <scope>NUCLEOTIDE SEQUENCE [LARGE SCALE GENOMIC DNA]</scope>
    <source>
        <strain evidence="1 2">HN-E23</strain>
    </source>
</reference>
<protein>
    <submittedName>
        <fullName evidence="1">Uncharacterized protein</fullName>
    </submittedName>
</protein>
<dbReference type="Proteomes" id="UP000275232">
    <property type="component" value="Unassembled WGS sequence"/>
</dbReference>
<proteinExistence type="predicted"/>
<organism evidence="1 2">
    <name type="scientific">Aurantiacibacter spongiae</name>
    <dbReference type="NCBI Taxonomy" id="2488860"/>
    <lineage>
        <taxon>Bacteria</taxon>
        <taxon>Pseudomonadati</taxon>
        <taxon>Pseudomonadota</taxon>
        <taxon>Alphaproteobacteria</taxon>
        <taxon>Sphingomonadales</taxon>
        <taxon>Erythrobacteraceae</taxon>
        <taxon>Aurantiacibacter</taxon>
    </lineage>
</organism>
<dbReference type="EMBL" id="RPFZ01000001">
    <property type="protein sequence ID" value="RPF70439.1"/>
    <property type="molecule type" value="Genomic_DNA"/>
</dbReference>
<sequence>MATSSLLDGNVTDAVGRAVPGALIYVYDADGDLADLADAQGAEIANPVTAGEDGYWQAFVEFRGLYTLRYFWGGRERLVEANRIAGAAFVSGDFDSAAALGARDEAVAARDAVLPAAATATTAATTATTARDAVLAALAVDGNYYTDTTIAAAIATAEGALADGDEFVATGEDVDYVGLYQIASGAAVEITRIAKPSQIDDVVSLIGAPLTDTQLAKYVPSRFVQRGAQVATPNTINVNPDGSFLHTGPGNTNVILTTPFTPAALAELAAGRDIRFLVKLESGSFSTVPQTDQAFASVGVLTNGYYEITLDAATWAGETSARIRWTASENSVVTGPILLFEGQAVIDADSIIMRAMQREWAREVAELTGNHSWGFYKASIEDLSGSADLIGQSGFSDHYRKLTAAGYARVRATSPCRGIIADGSYVTAVWRLSSAINDVKKAELSFSSNFSASGKAADYVSSKARMGDLFVQQDKVRLTDSLGDGRPVAMTFEVDNRAEASIGTAELGEVTAELLGVFVTDEPVPLHRFSGIEALLDACEAKLTREAVCDTTLATDVSQGQFASPLAAIRRGYGTVTLTGGQEFNDPGGAALLYPVHVRSRGRDLPIWGGWEELAPADFTDNGNGTFSYVTDHAYQLNVAGLIVVERKLAGAFDFYWPAASAAAVAGASGFAYFYDTASKTITLNNMDAGAVYRINASNQSSFIAAASKRRATLERVDIRYGHNVIFHYRGGVLATRGIRVGRGTYNAMQSEQGARWIDEWEDGSIAEYVHNDGWGLDSFTDDPVIWNGVSPGARHTGGDGFAPHGTYCMVNFSGAPWADDVGKMGFVSICPGDYRLGDFRCGANGTRTNGSGAIVLLAEPSTITAGRVEGDEFEFDAGVTGYIAELVHLPKVGTGSGGNTITNTGGVVIRQQTEIA</sequence>
<gene>
    <name evidence="1" type="ORF">EG799_01450</name>
</gene>
<accession>A0A3N5CUZ4</accession>
<dbReference type="AlphaFoldDB" id="A0A3N5CUZ4"/>
<evidence type="ECO:0000313" key="1">
    <source>
        <dbReference type="EMBL" id="RPF70439.1"/>
    </source>
</evidence>
<evidence type="ECO:0000313" key="2">
    <source>
        <dbReference type="Proteomes" id="UP000275232"/>
    </source>
</evidence>